<comment type="caution">
    <text evidence="1">The sequence shown here is derived from an EMBL/GenBank/DDBJ whole genome shotgun (WGS) entry which is preliminary data.</text>
</comment>
<dbReference type="EMBL" id="PNJD01000162">
    <property type="protein sequence ID" value="PMP97580.1"/>
    <property type="molecule type" value="Genomic_DNA"/>
</dbReference>
<dbReference type="AlphaFoldDB" id="A0A2N7QFH4"/>
<accession>A0A2N7QFH4</accession>
<evidence type="ECO:0000313" key="1">
    <source>
        <dbReference type="EMBL" id="PMP97580.1"/>
    </source>
</evidence>
<reference evidence="1 2" key="1">
    <citation type="submission" date="2018-01" db="EMBL/GenBank/DDBJ databases">
        <title>Metagenomic assembled genomes from two thermal pools in the Uzon Caldera, Kamchatka, Russia.</title>
        <authorList>
            <person name="Wilkins L."/>
            <person name="Ettinger C."/>
        </authorList>
    </citation>
    <scope>NUCLEOTIDE SEQUENCE [LARGE SCALE GENOMIC DNA]</scope>
    <source>
        <strain evidence="1">ARK-04</strain>
    </source>
</reference>
<evidence type="ECO:0000313" key="2">
    <source>
        <dbReference type="Proteomes" id="UP000235619"/>
    </source>
</evidence>
<feature type="non-terminal residue" evidence="1">
    <location>
        <position position="46"/>
    </location>
</feature>
<protein>
    <submittedName>
        <fullName evidence="1">Hydrogenase expression/formation protein HypE</fullName>
    </submittedName>
</protein>
<gene>
    <name evidence="1" type="ORF">C0169_02630</name>
</gene>
<name>A0A2N7QFH4_9BACT</name>
<sequence>MKIEKLLLSHGGGGEETYFLIKNIILKYFSNSILDQLEDSAILIDS</sequence>
<dbReference type="Proteomes" id="UP000235619">
    <property type="component" value="Unassembled WGS sequence"/>
</dbReference>
<organism evidence="1 2">
    <name type="scientific">Thermodesulfobacterium geofontis</name>
    <dbReference type="NCBI Taxonomy" id="1295609"/>
    <lineage>
        <taxon>Bacteria</taxon>
        <taxon>Pseudomonadati</taxon>
        <taxon>Thermodesulfobacteriota</taxon>
        <taxon>Thermodesulfobacteria</taxon>
        <taxon>Thermodesulfobacteriales</taxon>
        <taxon>Thermodesulfobacteriaceae</taxon>
        <taxon>Thermodesulfobacterium</taxon>
    </lineage>
</organism>
<proteinExistence type="predicted"/>